<dbReference type="PANTHER" id="PTHR35342:SF5">
    <property type="entry name" value="TRICARBOXYLIC TRANSPORT PROTEIN"/>
    <property type="match status" value="1"/>
</dbReference>
<keyword evidence="3" id="KW-1185">Reference proteome</keyword>
<evidence type="ECO:0000313" key="3">
    <source>
        <dbReference type="Proteomes" id="UP001247805"/>
    </source>
</evidence>
<protein>
    <recommendedName>
        <fullName evidence="4">Tricarboxylate transport membrane protein TctA</fullName>
    </recommendedName>
</protein>
<organism evidence="2 3">
    <name type="scientific">Paraglaciecola aquimarina</name>
    <dbReference type="NCBI Taxonomy" id="1235557"/>
    <lineage>
        <taxon>Bacteria</taxon>
        <taxon>Pseudomonadati</taxon>
        <taxon>Pseudomonadota</taxon>
        <taxon>Gammaproteobacteria</taxon>
        <taxon>Alteromonadales</taxon>
        <taxon>Alteromonadaceae</taxon>
        <taxon>Paraglaciecola</taxon>
    </lineage>
</organism>
<keyword evidence="1" id="KW-0812">Transmembrane</keyword>
<reference evidence="2 3" key="1">
    <citation type="submission" date="2023-10" db="EMBL/GenBank/DDBJ databases">
        <title>Glaciecola aquimarina strain GGW-M5 nov., isolated from a coastal seawater.</title>
        <authorList>
            <person name="Bayburt H."/>
            <person name="Kim J.M."/>
            <person name="Choi B.J."/>
            <person name="Jeon C.O."/>
        </authorList>
    </citation>
    <scope>NUCLEOTIDE SEQUENCE [LARGE SCALE GENOMIC DNA]</scope>
    <source>
        <strain evidence="2 3">KCTC 32108</strain>
    </source>
</reference>
<proteinExistence type="predicted"/>
<accession>A0ABU3SYD3</accession>
<dbReference type="Proteomes" id="UP001247805">
    <property type="component" value="Unassembled WGS sequence"/>
</dbReference>
<sequence length="105" mass="11658">MVAVLCILGAYALNLNMFSLYLMVPIGIIAFVLGEMKFPISPLVIGLVLGGMADESLRRALLLSEGSFIPMFERPVAVILVVVMLLFICAQFTWCKRLLPKRNKK</sequence>
<keyword evidence="1" id="KW-1133">Transmembrane helix</keyword>
<dbReference type="PANTHER" id="PTHR35342">
    <property type="entry name" value="TRICARBOXYLIC TRANSPORT PROTEIN"/>
    <property type="match status" value="1"/>
</dbReference>
<name>A0ABU3SYD3_9ALTE</name>
<evidence type="ECO:0000313" key="2">
    <source>
        <dbReference type="EMBL" id="MDU0355010.1"/>
    </source>
</evidence>
<evidence type="ECO:0000256" key="1">
    <source>
        <dbReference type="SAM" id="Phobius"/>
    </source>
</evidence>
<feature type="transmembrane region" description="Helical" evidence="1">
    <location>
        <begin position="12"/>
        <end position="33"/>
    </location>
</feature>
<feature type="transmembrane region" description="Helical" evidence="1">
    <location>
        <begin position="77"/>
        <end position="95"/>
    </location>
</feature>
<keyword evidence="1" id="KW-0472">Membrane</keyword>
<gene>
    <name evidence="2" type="ORF">RS130_14840</name>
</gene>
<dbReference type="EMBL" id="JAWDIO010000002">
    <property type="protein sequence ID" value="MDU0355010.1"/>
    <property type="molecule type" value="Genomic_DNA"/>
</dbReference>
<comment type="caution">
    <text evidence="2">The sequence shown here is derived from an EMBL/GenBank/DDBJ whole genome shotgun (WGS) entry which is preliminary data.</text>
</comment>
<evidence type="ECO:0008006" key="4">
    <source>
        <dbReference type="Google" id="ProtNLM"/>
    </source>
</evidence>